<feature type="transmembrane region" description="Helical" evidence="5">
    <location>
        <begin position="90"/>
        <end position="109"/>
    </location>
</feature>
<evidence type="ECO:0000256" key="1">
    <source>
        <dbReference type="ARBA" id="ARBA00004141"/>
    </source>
</evidence>
<dbReference type="Pfam" id="PF00892">
    <property type="entry name" value="EamA"/>
    <property type="match status" value="1"/>
</dbReference>
<dbReference type="GO" id="GO:0016020">
    <property type="term" value="C:membrane"/>
    <property type="evidence" value="ECO:0007669"/>
    <property type="project" value="UniProtKB-SubCell"/>
</dbReference>
<evidence type="ECO:0000256" key="4">
    <source>
        <dbReference type="ARBA" id="ARBA00023136"/>
    </source>
</evidence>
<dbReference type="Proteomes" id="UP000464495">
    <property type="component" value="Chromosome"/>
</dbReference>
<evidence type="ECO:0000256" key="5">
    <source>
        <dbReference type="SAM" id="Phobius"/>
    </source>
</evidence>
<name>A0A6P1SWH3_9RHOB</name>
<dbReference type="PANTHER" id="PTHR32322:SF9">
    <property type="entry name" value="AMINO-ACID METABOLITE EFFLUX PUMP-RELATED"/>
    <property type="match status" value="1"/>
</dbReference>
<keyword evidence="3 5" id="KW-1133">Transmembrane helix</keyword>
<dbReference type="RefSeq" id="WP_161860271.1">
    <property type="nucleotide sequence ID" value="NZ_CP046620.1"/>
</dbReference>
<dbReference type="PANTHER" id="PTHR32322">
    <property type="entry name" value="INNER MEMBRANE TRANSPORTER"/>
    <property type="match status" value="1"/>
</dbReference>
<keyword evidence="2 5" id="KW-0812">Transmembrane</keyword>
<evidence type="ECO:0000256" key="2">
    <source>
        <dbReference type="ARBA" id="ARBA00022692"/>
    </source>
</evidence>
<protein>
    <submittedName>
        <fullName evidence="8">EamA family transporter</fullName>
    </submittedName>
</protein>
<feature type="transmembrane region" description="Helical" evidence="5">
    <location>
        <begin position="258"/>
        <end position="276"/>
    </location>
</feature>
<feature type="transmembrane region" description="Helical" evidence="5">
    <location>
        <begin position="32"/>
        <end position="53"/>
    </location>
</feature>
<dbReference type="InterPro" id="IPR050638">
    <property type="entry name" value="AA-Vitamin_Transporters"/>
</dbReference>
<evidence type="ECO:0000313" key="8">
    <source>
        <dbReference type="EMBL" id="QHQ33693.1"/>
    </source>
</evidence>
<gene>
    <name evidence="8" type="ORF">GO499_00125</name>
</gene>
<feature type="chain" id="PRO_5026800156" evidence="6">
    <location>
        <begin position="16"/>
        <end position="282"/>
    </location>
</feature>
<dbReference type="EMBL" id="CP046620">
    <property type="protein sequence ID" value="QHQ33693.1"/>
    <property type="molecule type" value="Genomic_DNA"/>
</dbReference>
<feature type="signal peptide" evidence="6">
    <location>
        <begin position="1"/>
        <end position="15"/>
    </location>
</feature>
<reference evidence="8 9" key="1">
    <citation type="submission" date="2019-12" db="EMBL/GenBank/DDBJ databases">
        <title>Complete genome sequence of Algicella marina strain 9Alg 56(T) isolated from the red alga Tichocarpus crinitus.</title>
        <authorList>
            <person name="Kim S.-G."/>
            <person name="Nedashkovskaya O.I."/>
        </authorList>
    </citation>
    <scope>NUCLEOTIDE SEQUENCE [LARGE SCALE GENOMIC DNA]</scope>
    <source>
        <strain evidence="8 9">9Alg 56</strain>
    </source>
</reference>
<accession>A0A6P1SWH3</accession>
<keyword evidence="4 5" id="KW-0472">Membrane</keyword>
<feature type="transmembrane region" description="Helical" evidence="5">
    <location>
        <begin position="146"/>
        <end position="162"/>
    </location>
</feature>
<feature type="transmembrane region" description="Helical" evidence="5">
    <location>
        <begin position="233"/>
        <end position="252"/>
    </location>
</feature>
<evidence type="ECO:0000313" key="9">
    <source>
        <dbReference type="Proteomes" id="UP000464495"/>
    </source>
</evidence>
<sequence>MHLFFLTFVALVAFAANSLLNRAAFVDAGAGAAGFTALRLASGALILAAIVAWRGSDRGLAKAGSWQSAGALLLYAIAFSFAYLSLDAGLGALILFGGVQITMFAGSLLTGVRPGVWRWIGSGLGLAGLTVLLLPGVDVTGADTRGVLLMLAAAVGWGIYSLRGASAVDPLLVTAGNFWRAAVPAVALFLVLEPFGTLNWHGAILAVMSGALASGCGYAVWYAVLPRLEATTAAVAQLSVPLIATVGGILLLDERPGTSFAVAAVLILGGIVLAVFGPKQTA</sequence>
<organism evidence="8 9">
    <name type="scientific">Algicella marina</name>
    <dbReference type="NCBI Taxonomy" id="2683284"/>
    <lineage>
        <taxon>Bacteria</taxon>
        <taxon>Pseudomonadati</taxon>
        <taxon>Pseudomonadota</taxon>
        <taxon>Alphaproteobacteria</taxon>
        <taxon>Rhodobacterales</taxon>
        <taxon>Paracoccaceae</taxon>
        <taxon>Algicella</taxon>
    </lineage>
</organism>
<proteinExistence type="predicted"/>
<dbReference type="AlphaFoldDB" id="A0A6P1SWH3"/>
<keyword evidence="9" id="KW-1185">Reference proteome</keyword>
<feature type="transmembrane region" description="Helical" evidence="5">
    <location>
        <begin position="198"/>
        <end position="221"/>
    </location>
</feature>
<dbReference type="InterPro" id="IPR037185">
    <property type="entry name" value="EmrE-like"/>
</dbReference>
<dbReference type="KEGG" id="amaq:GO499_00125"/>
<feature type="domain" description="EamA" evidence="7">
    <location>
        <begin position="145"/>
        <end position="275"/>
    </location>
</feature>
<feature type="transmembrane region" description="Helical" evidence="5">
    <location>
        <begin position="65"/>
        <end position="84"/>
    </location>
</feature>
<feature type="transmembrane region" description="Helical" evidence="5">
    <location>
        <begin position="171"/>
        <end position="192"/>
    </location>
</feature>
<evidence type="ECO:0000256" key="3">
    <source>
        <dbReference type="ARBA" id="ARBA00022989"/>
    </source>
</evidence>
<keyword evidence="6" id="KW-0732">Signal</keyword>
<feature type="transmembrane region" description="Helical" evidence="5">
    <location>
        <begin position="116"/>
        <end position="134"/>
    </location>
</feature>
<dbReference type="SUPFAM" id="SSF103481">
    <property type="entry name" value="Multidrug resistance efflux transporter EmrE"/>
    <property type="match status" value="2"/>
</dbReference>
<dbReference type="InterPro" id="IPR000620">
    <property type="entry name" value="EamA_dom"/>
</dbReference>
<evidence type="ECO:0000256" key="6">
    <source>
        <dbReference type="SAM" id="SignalP"/>
    </source>
</evidence>
<evidence type="ECO:0000259" key="7">
    <source>
        <dbReference type="Pfam" id="PF00892"/>
    </source>
</evidence>
<comment type="subcellular location">
    <subcellularLocation>
        <location evidence="1">Membrane</location>
        <topology evidence="1">Multi-pass membrane protein</topology>
    </subcellularLocation>
</comment>